<evidence type="ECO:0000256" key="1">
    <source>
        <dbReference type="SAM" id="Phobius"/>
    </source>
</evidence>
<organism evidence="2 3">
    <name type="scientific">Platysternon megacephalum</name>
    <name type="common">big-headed turtle</name>
    <dbReference type="NCBI Taxonomy" id="55544"/>
    <lineage>
        <taxon>Eukaryota</taxon>
        <taxon>Metazoa</taxon>
        <taxon>Chordata</taxon>
        <taxon>Craniata</taxon>
        <taxon>Vertebrata</taxon>
        <taxon>Euteleostomi</taxon>
        <taxon>Archelosauria</taxon>
        <taxon>Testudinata</taxon>
        <taxon>Testudines</taxon>
        <taxon>Cryptodira</taxon>
        <taxon>Durocryptodira</taxon>
        <taxon>Testudinoidea</taxon>
        <taxon>Platysternidae</taxon>
        <taxon>Platysternon</taxon>
    </lineage>
</organism>
<reference evidence="2 3" key="1">
    <citation type="submission" date="2019-04" db="EMBL/GenBank/DDBJ databases">
        <title>Draft genome of the big-headed turtle Platysternon megacephalum.</title>
        <authorList>
            <person name="Gong S."/>
        </authorList>
    </citation>
    <scope>NUCLEOTIDE SEQUENCE [LARGE SCALE GENOMIC DNA]</scope>
    <source>
        <strain evidence="2">DO16091913</strain>
        <tissue evidence="2">Muscle</tissue>
    </source>
</reference>
<dbReference type="STRING" id="55544.A0A4D9E760"/>
<evidence type="ECO:0000313" key="2">
    <source>
        <dbReference type="EMBL" id="TFK03762.1"/>
    </source>
</evidence>
<gene>
    <name evidence="2" type="ORF">DR999_PMT13790</name>
</gene>
<dbReference type="PANTHER" id="PTHR47730">
    <property type="entry name" value="SMALL INTEGRAL MEMBRANE PROTEIN 29"/>
    <property type="match status" value="1"/>
</dbReference>
<name>A0A4D9E760_9SAUR</name>
<comment type="caution">
    <text evidence="2">The sequence shown here is derived from an EMBL/GenBank/DDBJ whole genome shotgun (WGS) entry which is preliminary data.</text>
</comment>
<keyword evidence="2" id="KW-0238">DNA-binding</keyword>
<keyword evidence="1" id="KW-0812">Transmembrane</keyword>
<protein>
    <submittedName>
        <fullName evidence="2">Brain-specific homeobox protein-like protein</fullName>
    </submittedName>
</protein>
<dbReference type="AlphaFoldDB" id="A0A4D9E760"/>
<dbReference type="OrthoDB" id="6381603at2759"/>
<keyword evidence="1" id="KW-0472">Membrane</keyword>
<proteinExistence type="predicted"/>
<dbReference type="PANTHER" id="PTHR47730:SF1">
    <property type="entry name" value="SMALL INTEGRAL MEMBRANE PROTEIN 29"/>
    <property type="match status" value="1"/>
</dbReference>
<feature type="transmembrane region" description="Helical" evidence="1">
    <location>
        <begin position="142"/>
        <end position="166"/>
    </location>
</feature>
<dbReference type="Proteomes" id="UP000297703">
    <property type="component" value="Unassembled WGS sequence"/>
</dbReference>
<keyword evidence="3" id="KW-1185">Reference proteome</keyword>
<reference evidence="2 3" key="2">
    <citation type="submission" date="2019-04" db="EMBL/GenBank/DDBJ databases">
        <title>The genome sequence of big-headed turtle.</title>
        <authorList>
            <person name="Gong S."/>
        </authorList>
    </citation>
    <scope>NUCLEOTIDE SEQUENCE [LARGE SCALE GENOMIC DNA]</scope>
    <source>
        <strain evidence="2">DO16091913</strain>
        <tissue evidence="2">Muscle</tissue>
    </source>
</reference>
<dbReference type="EMBL" id="QXTE01000152">
    <property type="protein sequence ID" value="TFK03762.1"/>
    <property type="molecule type" value="Genomic_DNA"/>
</dbReference>
<dbReference type="GO" id="GO:0003677">
    <property type="term" value="F:DNA binding"/>
    <property type="evidence" value="ECO:0007669"/>
    <property type="project" value="UniProtKB-KW"/>
</dbReference>
<keyword evidence="2" id="KW-0371">Homeobox</keyword>
<accession>A0A4D9E760</accession>
<keyword evidence="1" id="KW-1133">Transmembrane helix</keyword>
<evidence type="ECO:0000313" key="3">
    <source>
        <dbReference type="Proteomes" id="UP000297703"/>
    </source>
</evidence>
<sequence>MSRPLELPAVGLQSLHVRSSLVPGLLFPLSELKILDLLPVELLKDLNEGLPVAIMLSLSEGGRRIVDSLVTLTVNVLLVSYDLAVGLRKASRKGDEHVSGVTPCQQQPLYTLPKRCGVFGAASDAMSNTTTPTSAGTSSDSLVGYVLVPFFLITVIGIVVVVMMYIQKKRRFDRLRHHLLPMYSYDPAEDLHEAEQELLGDPDDAKVMRGWGGYQPHRTPLMDMKA</sequence>
<dbReference type="InterPro" id="IPR043239">
    <property type="entry name" value="SMIM29"/>
</dbReference>